<keyword evidence="3 5" id="KW-1133">Transmembrane helix</keyword>
<dbReference type="EMBL" id="CMVM020000380">
    <property type="status" value="NOT_ANNOTATED_CDS"/>
    <property type="molecule type" value="Genomic_DNA"/>
</dbReference>
<feature type="transmembrane region" description="Helical" evidence="5">
    <location>
        <begin position="157"/>
        <end position="178"/>
    </location>
</feature>
<evidence type="ECO:0000313" key="8">
    <source>
        <dbReference type="Proteomes" id="UP000024404"/>
    </source>
</evidence>
<reference evidence="7" key="2">
    <citation type="submission" date="2022-06" db="UniProtKB">
        <authorList>
            <consortium name="EnsemblMetazoa"/>
        </authorList>
    </citation>
    <scope>IDENTIFICATION</scope>
</reference>
<dbReference type="GO" id="GO:0016020">
    <property type="term" value="C:membrane"/>
    <property type="evidence" value="ECO:0007669"/>
    <property type="project" value="UniProtKB-SubCell"/>
</dbReference>
<evidence type="ECO:0000256" key="1">
    <source>
        <dbReference type="ARBA" id="ARBA00004141"/>
    </source>
</evidence>
<reference evidence="8" key="1">
    <citation type="submission" date="2013-10" db="EMBL/GenBank/DDBJ databases">
        <title>Genome sequencing of Onchocerca volvulus.</title>
        <authorList>
            <person name="Cotton J."/>
            <person name="Tsai J."/>
            <person name="Stanley E."/>
            <person name="Tracey A."/>
            <person name="Holroyd N."/>
            <person name="Lustigman S."/>
            <person name="Berriman M."/>
        </authorList>
    </citation>
    <scope>NUCLEOTIDE SEQUENCE</scope>
</reference>
<organism evidence="7 8">
    <name type="scientific">Onchocerca volvulus</name>
    <dbReference type="NCBI Taxonomy" id="6282"/>
    <lineage>
        <taxon>Eukaryota</taxon>
        <taxon>Metazoa</taxon>
        <taxon>Ecdysozoa</taxon>
        <taxon>Nematoda</taxon>
        <taxon>Chromadorea</taxon>
        <taxon>Rhabditida</taxon>
        <taxon>Spirurina</taxon>
        <taxon>Spiruromorpha</taxon>
        <taxon>Filarioidea</taxon>
        <taxon>Onchocercidae</taxon>
        <taxon>Onchocerca</taxon>
    </lineage>
</organism>
<proteinExistence type="predicted"/>
<dbReference type="InterPro" id="IPR005828">
    <property type="entry name" value="MFS_sugar_transport-like"/>
</dbReference>
<feature type="transmembrane region" description="Helical" evidence="5">
    <location>
        <begin position="35"/>
        <end position="56"/>
    </location>
</feature>
<evidence type="ECO:0000259" key="6">
    <source>
        <dbReference type="PROSITE" id="PS50850"/>
    </source>
</evidence>
<dbReference type="SUPFAM" id="SSF103473">
    <property type="entry name" value="MFS general substrate transporter"/>
    <property type="match status" value="1"/>
</dbReference>
<dbReference type="AlphaFoldDB" id="A0A8R1TLJ7"/>
<feature type="transmembrane region" description="Helical" evidence="5">
    <location>
        <begin position="385"/>
        <end position="408"/>
    </location>
</feature>
<sequence length="569" mass="64058">MPRTVPSDKLMITTEKNVSADKTFNLADLQSCRKYVAFLTLVYFLMVLTQVCNLLFMTFVDQEPTVEDFCQKQFPEYITSKNCSTDGFCWVFINGSKEFCASSHYDSMSIKNHFDVPTEYVKLSTTLQNIGLMIGELVAGNLADIYGRKKVLFIETVGLALSLLGTTFAPSFTMFAFFRFLDMFFTGGKHCVGNPYFMENLPDKHRMWMSTVVTYSPNHIISSIIAYLCKDCRKLCKAIAGLTVLPMMLIPFLKDTPRWLIEKGRSEEASKAAIYMKKWDKKISSEEAKQITSAVENSVNEALKKLTSRKYYLYHLFTDRKLGSYAIVFATSLFLTSLISYGIAYNMEALAGTVYENVMILGAASYAVNIIAAAFEFTIQRVGRRLLHCVSAGFIAITMGVIFIIYLFAWHQIEEYKAIVETGEQGDPLIHAVVAFVRYASVIAAATCSELFVLDSVQPTELFPTPVRSAGTAFIQTFNRLGTILGPLVFLPGKHWPPAPFLLMFIFGMIDFLLYYFIVPETRGNKLIDHMPGEGLENEEPTTDKSTVITAADLPSYKNIHNIKLDMSY</sequence>
<dbReference type="InterPro" id="IPR020846">
    <property type="entry name" value="MFS_dom"/>
</dbReference>
<keyword evidence="2 5" id="KW-0812">Transmembrane</keyword>
<feature type="domain" description="Major facilitator superfamily (MFS) profile" evidence="6">
    <location>
        <begin position="35"/>
        <end position="523"/>
    </location>
</feature>
<dbReference type="InterPro" id="IPR005829">
    <property type="entry name" value="Sugar_transporter_CS"/>
</dbReference>
<dbReference type="PANTHER" id="PTHR24064">
    <property type="entry name" value="SOLUTE CARRIER FAMILY 22 MEMBER"/>
    <property type="match status" value="1"/>
</dbReference>
<dbReference type="PROSITE" id="PS00216">
    <property type="entry name" value="SUGAR_TRANSPORT_1"/>
    <property type="match status" value="1"/>
</dbReference>
<evidence type="ECO:0000256" key="3">
    <source>
        <dbReference type="ARBA" id="ARBA00022989"/>
    </source>
</evidence>
<keyword evidence="4 5" id="KW-0472">Membrane</keyword>
<evidence type="ECO:0000256" key="2">
    <source>
        <dbReference type="ARBA" id="ARBA00022692"/>
    </source>
</evidence>
<feature type="transmembrane region" description="Helical" evidence="5">
    <location>
        <begin position="322"/>
        <end position="346"/>
    </location>
</feature>
<evidence type="ECO:0000256" key="5">
    <source>
        <dbReference type="SAM" id="Phobius"/>
    </source>
</evidence>
<dbReference type="Gene3D" id="1.20.1250.20">
    <property type="entry name" value="MFS general substrate transporter like domains"/>
    <property type="match status" value="1"/>
</dbReference>
<feature type="transmembrane region" description="Helical" evidence="5">
    <location>
        <begin position="499"/>
        <end position="518"/>
    </location>
</feature>
<dbReference type="GO" id="GO:0022857">
    <property type="term" value="F:transmembrane transporter activity"/>
    <property type="evidence" value="ECO:0007669"/>
    <property type="project" value="InterPro"/>
</dbReference>
<evidence type="ECO:0000256" key="4">
    <source>
        <dbReference type="ARBA" id="ARBA00023136"/>
    </source>
</evidence>
<dbReference type="EnsemblMetazoa" id="OVOC11609.1">
    <property type="protein sequence ID" value="OVOC11609.1"/>
    <property type="gene ID" value="WBGene00248418"/>
</dbReference>
<name>A0A8R1TLJ7_ONCVO</name>
<comment type="subcellular location">
    <subcellularLocation>
        <location evidence="1">Membrane</location>
        <topology evidence="1">Multi-pass membrane protein</topology>
    </subcellularLocation>
</comment>
<dbReference type="Pfam" id="PF00083">
    <property type="entry name" value="Sugar_tr"/>
    <property type="match status" value="1"/>
</dbReference>
<dbReference type="Proteomes" id="UP000024404">
    <property type="component" value="Unassembled WGS sequence"/>
</dbReference>
<feature type="transmembrane region" description="Helical" evidence="5">
    <location>
        <begin position="358"/>
        <end position="379"/>
    </location>
</feature>
<feature type="transmembrane region" description="Helical" evidence="5">
    <location>
        <begin position="207"/>
        <end position="228"/>
    </location>
</feature>
<accession>A0A8R1TLJ7</accession>
<dbReference type="InterPro" id="IPR036259">
    <property type="entry name" value="MFS_trans_sf"/>
</dbReference>
<dbReference type="PROSITE" id="PS50850">
    <property type="entry name" value="MFS"/>
    <property type="match status" value="1"/>
</dbReference>
<evidence type="ECO:0000313" key="7">
    <source>
        <dbReference type="EnsemblMetazoa" id="OVOC11609.1"/>
    </source>
</evidence>
<protein>
    <submittedName>
        <fullName evidence="7">MFS domain-containing protein</fullName>
    </submittedName>
</protein>
<keyword evidence="8" id="KW-1185">Reference proteome</keyword>